<evidence type="ECO:0008006" key="4">
    <source>
        <dbReference type="Google" id="ProtNLM"/>
    </source>
</evidence>
<name>A0ABX5VVT4_9PROT</name>
<keyword evidence="3" id="KW-1185">Reference proteome</keyword>
<feature type="chain" id="PRO_5046955553" description="PEP-CTERM sorting domain-containing protein" evidence="1">
    <location>
        <begin position="21"/>
        <end position="86"/>
    </location>
</feature>
<sequence length="86" mass="9082">MKKILAFVFLLSFLNVPLFAQEDLGFKPFHPTDALLIGGNGPFNPGAESGNKVEAEPDFKPFHPTDALLIGGNGPFNPGAENSGGK</sequence>
<feature type="signal peptide" evidence="1">
    <location>
        <begin position="1"/>
        <end position="20"/>
    </location>
</feature>
<proteinExistence type="predicted"/>
<keyword evidence="1" id="KW-0732">Signal</keyword>
<organism evidence="2 3">
    <name type="scientific">Candidatus Methylopumilus universalis</name>
    <dbReference type="NCBI Taxonomy" id="2588536"/>
    <lineage>
        <taxon>Bacteria</taxon>
        <taxon>Pseudomonadati</taxon>
        <taxon>Pseudomonadota</taxon>
        <taxon>Betaproteobacteria</taxon>
        <taxon>Nitrosomonadales</taxon>
        <taxon>Methylophilaceae</taxon>
        <taxon>Candidatus Methylopumilus</taxon>
    </lineage>
</organism>
<dbReference type="RefSeq" id="WP_139871285.1">
    <property type="nucleotide sequence ID" value="NZ_CP040960.1"/>
</dbReference>
<reference evidence="2 3" key="1">
    <citation type="journal article" date="2019" name="ISME J.">
        <title>Evolution in action: habitat transition from sediment to the pelagial leads to genome streamlining in Methylophilaceae.</title>
        <authorList>
            <person name="Salcher M."/>
            <person name="Schaefle D."/>
            <person name="Kaspar M."/>
            <person name="Neuenschwander S.M."/>
            <person name="Ghai R."/>
        </authorList>
    </citation>
    <scope>NUCLEOTIDE SEQUENCE [LARGE SCALE GENOMIC DNA]</scope>
    <source>
        <strain evidence="2 3">MMS-VI-25</strain>
    </source>
</reference>
<dbReference type="EMBL" id="CP040973">
    <property type="protein sequence ID" value="QDC61049.1"/>
    <property type="molecule type" value="Genomic_DNA"/>
</dbReference>
<dbReference type="Proteomes" id="UP000312702">
    <property type="component" value="Chromosome"/>
</dbReference>
<evidence type="ECO:0000256" key="1">
    <source>
        <dbReference type="SAM" id="SignalP"/>
    </source>
</evidence>
<evidence type="ECO:0000313" key="2">
    <source>
        <dbReference type="EMBL" id="QDC61049.1"/>
    </source>
</evidence>
<accession>A0ABX5VVT4</accession>
<evidence type="ECO:0000313" key="3">
    <source>
        <dbReference type="Proteomes" id="UP000312702"/>
    </source>
</evidence>
<gene>
    <name evidence="2" type="ORF">FIT74_02505</name>
</gene>
<protein>
    <recommendedName>
        <fullName evidence="4">PEP-CTERM sorting domain-containing protein</fullName>
    </recommendedName>
</protein>